<evidence type="ECO:0000256" key="1">
    <source>
        <dbReference type="ARBA" id="ARBA00004651"/>
    </source>
</evidence>
<dbReference type="EMBL" id="QDDL01000001">
    <property type="protein sequence ID" value="PVZ72041.1"/>
    <property type="molecule type" value="Genomic_DNA"/>
</dbReference>
<dbReference type="Pfam" id="PF00528">
    <property type="entry name" value="BPD_transp_1"/>
    <property type="match status" value="1"/>
</dbReference>
<comment type="similarity">
    <text evidence="6">Belongs to the binding-protein-dependent transport system permease family.</text>
</comment>
<name>A0A2V1GY51_9GAMM</name>
<evidence type="ECO:0000256" key="3">
    <source>
        <dbReference type="ARBA" id="ARBA00022692"/>
    </source>
</evidence>
<accession>A0A2V1GY51</accession>
<feature type="domain" description="ABC transmembrane type-1" evidence="7">
    <location>
        <begin position="45"/>
        <end position="226"/>
    </location>
</feature>
<sequence length="245" mass="26168">MDKTALKRYGRNLFLLLIFGFGIWAERTGFIEEIAEYQEDIVYLAGEHLYLTLVSGGFAILTGIPIGILMSRPWMARKAEVCMQLLNIGGTVPTLALLALAMSFLGIGNNAAIFGLWVATLLPIVRNTFTGLCSVPAHMKEAASGMGMTTKQMLFQVELPNSVYVIMAGVRTALAINIGTAPLAFLIGGTSLGELIFTGIAVDDQAMMLAGAISTALLAVIIDFILGIATMLLVSKGVNPLRQRA</sequence>
<dbReference type="InterPro" id="IPR035906">
    <property type="entry name" value="MetI-like_sf"/>
</dbReference>
<evidence type="ECO:0000256" key="2">
    <source>
        <dbReference type="ARBA" id="ARBA00022448"/>
    </source>
</evidence>
<dbReference type="PANTHER" id="PTHR30177">
    <property type="entry name" value="GLYCINE BETAINE/L-PROLINE TRANSPORT SYSTEM PERMEASE PROTEIN PROW"/>
    <property type="match status" value="1"/>
</dbReference>
<dbReference type="GO" id="GO:0031460">
    <property type="term" value="P:glycine betaine transport"/>
    <property type="evidence" value="ECO:0007669"/>
    <property type="project" value="TreeGrafter"/>
</dbReference>
<comment type="caution">
    <text evidence="8">The sequence shown here is derived from an EMBL/GenBank/DDBJ whole genome shotgun (WGS) entry which is preliminary data.</text>
</comment>
<evidence type="ECO:0000313" key="9">
    <source>
        <dbReference type="Proteomes" id="UP000244906"/>
    </source>
</evidence>
<dbReference type="FunFam" id="1.10.3720.10:FF:000001">
    <property type="entry name" value="Glycine betaine ABC transporter, permease"/>
    <property type="match status" value="1"/>
</dbReference>
<evidence type="ECO:0000259" key="7">
    <source>
        <dbReference type="PROSITE" id="PS50928"/>
    </source>
</evidence>
<dbReference type="Gene3D" id="1.10.3720.10">
    <property type="entry name" value="MetI-like"/>
    <property type="match status" value="1"/>
</dbReference>
<dbReference type="GO" id="GO:0055085">
    <property type="term" value="P:transmembrane transport"/>
    <property type="evidence" value="ECO:0007669"/>
    <property type="project" value="InterPro"/>
</dbReference>
<keyword evidence="3 6" id="KW-0812">Transmembrane</keyword>
<dbReference type="InterPro" id="IPR051204">
    <property type="entry name" value="ABC_transp_perm/SBD"/>
</dbReference>
<keyword evidence="4 6" id="KW-1133">Transmembrane helix</keyword>
<organism evidence="8 9">
    <name type="scientific">Pelagibaculum spongiae</name>
    <dbReference type="NCBI Taxonomy" id="2080658"/>
    <lineage>
        <taxon>Bacteria</taxon>
        <taxon>Pseudomonadati</taxon>
        <taxon>Pseudomonadota</taxon>
        <taxon>Gammaproteobacteria</taxon>
        <taxon>Oceanospirillales</taxon>
        <taxon>Pelagibaculum</taxon>
    </lineage>
</organism>
<comment type="subcellular location">
    <subcellularLocation>
        <location evidence="1 6">Cell membrane</location>
        <topology evidence="1 6">Multi-pass membrane protein</topology>
    </subcellularLocation>
</comment>
<feature type="transmembrane region" description="Helical" evidence="6">
    <location>
        <begin position="49"/>
        <end position="69"/>
    </location>
</feature>
<evidence type="ECO:0000256" key="4">
    <source>
        <dbReference type="ARBA" id="ARBA00022989"/>
    </source>
</evidence>
<feature type="transmembrane region" description="Helical" evidence="6">
    <location>
        <begin position="207"/>
        <end position="234"/>
    </location>
</feature>
<keyword evidence="5 6" id="KW-0472">Membrane</keyword>
<protein>
    <submittedName>
        <fullName evidence="8">ABC transporter permease</fullName>
    </submittedName>
</protein>
<feature type="transmembrane region" description="Helical" evidence="6">
    <location>
        <begin position="163"/>
        <end position="187"/>
    </location>
</feature>
<dbReference type="PANTHER" id="PTHR30177:SF4">
    <property type="entry name" value="OSMOPROTECTANT IMPORT PERMEASE PROTEIN OSMW"/>
    <property type="match status" value="1"/>
</dbReference>
<evidence type="ECO:0000256" key="6">
    <source>
        <dbReference type="RuleBase" id="RU363032"/>
    </source>
</evidence>
<dbReference type="InterPro" id="IPR000515">
    <property type="entry name" value="MetI-like"/>
</dbReference>
<proteinExistence type="inferred from homology"/>
<dbReference type="OrthoDB" id="9801163at2"/>
<feature type="transmembrane region" description="Helical" evidence="6">
    <location>
        <begin position="111"/>
        <end position="129"/>
    </location>
</feature>
<feature type="transmembrane region" description="Helical" evidence="6">
    <location>
        <begin position="81"/>
        <end position="105"/>
    </location>
</feature>
<evidence type="ECO:0000313" key="8">
    <source>
        <dbReference type="EMBL" id="PVZ72041.1"/>
    </source>
</evidence>
<keyword evidence="2 6" id="KW-0813">Transport</keyword>
<dbReference type="RefSeq" id="WP_116685628.1">
    <property type="nucleotide sequence ID" value="NZ_CAWNYD010000001.1"/>
</dbReference>
<dbReference type="CDD" id="cd06261">
    <property type="entry name" value="TM_PBP2"/>
    <property type="match status" value="1"/>
</dbReference>
<dbReference type="SUPFAM" id="SSF161098">
    <property type="entry name" value="MetI-like"/>
    <property type="match status" value="1"/>
</dbReference>
<reference evidence="8 9" key="1">
    <citation type="submission" date="2018-04" db="EMBL/GenBank/DDBJ databases">
        <title>Thalassorhabdus spongiae gen. nov., sp. nov., isolated from a marine sponge in South-West Iceland.</title>
        <authorList>
            <person name="Knobloch S."/>
            <person name="Daussin A."/>
            <person name="Johannsson R."/>
            <person name="Marteinsson V.T."/>
        </authorList>
    </citation>
    <scope>NUCLEOTIDE SEQUENCE [LARGE SCALE GENOMIC DNA]</scope>
    <source>
        <strain evidence="8 9">Hp12</strain>
    </source>
</reference>
<gene>
    <name evidence="8" type="ORF">DC094_03200</name>
</gene>
<dbReference type="Proteomes" id="UP000244906">
    <property type="component" value="Unassembled WGS sequence"/>
</dbReference>
<evidence type="ECO:0000256" key="5">
    <source>
        <dbReference type="ARBA" id="ARBA00023136"/>
    </source>
</evidence>
<keyword evidence="9" id="KW-1185">Reference proteome</keyword>
<dbReference type="GO" id="GO:0005886">
    <property type="term" value="C:plasma membrane"/>
    <property type="evidence" value="ECO:0007669"/>
    <property type="project" value="UniProtKB-SubCell"/>
</dbReference>
<dbReference type="AlphaFoldDB" id="A0A2V1GY51"/>
<dbReference type="PROSITE" id="PS50928">
    <property type="entry name" value="ABC_TM1"/>
    <property type="match status" value="1"/>
</dbReference>